<dbReference type="Pfam" id="PF01135">
    <property type="entry name" value="PCMT"/>
    <property type="match status" value="1"/>
</dbReference>
<comment type="caution">
    <text evidence="8">The sequence shown here is derived from an EMBL/GenBank/DDBJ whole genome shotgun (WGS) entry which is preliminary data.</text>
</comment>
<dbReference type="InterPro" id="IPR000682">
    <property type="entry name" value="PCMT"/>
</dbReference>
<dbReference type="HAMAP" id="MF_00090">
    <property type="entry name" value="PIMT"/>
    <property type="match status" value="1"/>
</dbReference>
<sequence length="226" mass="24738">MATLVEHLSRSRTTLLAELAREIWDRRVLEAIARVPRERFVPQELRPYAYEDRPLRIGHGQTISQPLIVAMMTQALSLQGDEKLLEVGTGSGYQAALLSHLAGEVVSVERVPELAERAGHVLAELGYANVSVHAAGETLGWPDEAPYDAIIVTAAAPRVPQELMEQLVMGGRMVIPVGSRDLQELVRAVRSPEGPALTNLGPCRFVPLLGPGAWAEGNPYRRPRPH</sequence>
<reference evidence="8" key="1">
    <citation type="journal article" date="2015" name="Nature">
        <title>Complex archaea that bridge the gap between prokaryotes and eukaryotes.</title>
        <authorList>
            <person name="Spang A."/>
            <person name="Saw J.H."/>
            <person name="Jorgensen S.L."/>
            <person name="Zaremba-Niedzwiedzka K."/>
            <person name="Martijn J."/>
            <person name="Lind A.E."/>
            <person name="van Eijk R."/>
            <person name="Schleper C."/>
            <person name="Guy L."/>
            <person name="Ettema T.J."/>
        </authorList>
    </citation>
    <scope>NUCLEOTIDE SEQUENCE</scope>
</reference>
<name>A0A0F9ICY5_9ZZZZ</name>
<dbReference type="GO" id="GO:0005737">
    <property type="term" value="C:cytoplasm"/>
    <property type="evidence" value="ECO:0007669"/>
    <property type="project" value="UniProtKB-SubCell"/>
</dbReference>
<organism evidence="8">
    <name type="scientific">marine sediment metagenome</name>
    <dbReference type="NCBI Taxonomy" id="412755"/>
    <lineage>
        <taxon>unclassified sequences</taxon>
        <taxon>metagenomes</taxon>
        <taxon>ecological metagenomes</taxon>
    </lineage>
</organism>
<evidence type="ECO:0000256" key="1">
    <source>
        <dbReference type="ARBA" id="ARBA00004496"/>
    </source>
</evidence>
<dbReference type="FunFam" id="3.40.50.150:FF:000010">
    <property type="entry name" value="Protein-L-isoaspartate O-methyltransferase"/>
    <property type="match status" value="1"/>
</dbReference>
<dbReference type="GO" id="GO:0032259">
    <property type="term" value="P:methylation"/>
    <property type="evidence" value="ECO:0007669"/>
    <property type="project" value="UniProtKB-KW"/>
</dbReference>
<evidence type="ECO:0000256" key="6">
    <source>
        <dbReference type="ARBA" id="ARBA00022679"/>
    </source>
</evidence>
<gene>
    <name evidence="8" type="ORF">LCGC14_1892210</name>
</gene>
<dbReference type="Gene3D" id="3.40.50.150">
    <property type="entry name" value="Vaccinia Virus protein VP39"/>
    <property type="match status" value="1"/>
</dbReference>
<dbReference type="NCBIfam" id="TIGR00080">
    <property type="entry name" value="pimt"/>
    <property type="match status" value="1"/>
</dbReference>
<keyword evidence="7" id="KW-0949">S-adenosyl-L-methionine</keyword>
<dbReference type="EMBL" id="LAZR01019668">
    <property type="protein sequence ID" value="KKL91685.1"/>
    <property type="molecule type" value="Genomic_DNA"/>
</dbReference>
<evidence type="ECO:0000256" key="2">
    <source>
        <dbReference type="ARBA" id="ARBA00005369"/>
    </source>
</evidence>
<proteinExistence type="inferred from homology"/>
<evidence type="ECO:0000313" key="8">
    <source>
        <dbReference type="EMBL" id="KKL91685.1"/>
    </source>
</evidence>
<comment type="similarity">
    <text evidence="2">Belongs to the methyltransferase superfamily. L-isoaspartyl/D-aspartyl protein methyltransferase family.</text>
</comment>
<evidence type="ECO:0000256" key="3">
    <source>
        <dbReference type="ARBA" id="ARBA00011890"/>
    </source>
</evidence>
<evidence type="ECO:0000256" key="4">
    <source>
        <dbReference type="ARBA" id="ARBA00022490"/>
    </source>
</evidence>
<evidence type="ECO:0000256" key="5">
    <source>
        <dbReference type="ARBA" id="ARBA00022603"/>
    </source>
</evidence>
<dbReference type="PANTHER" id="PTHR11579:SF0">
    <property type="entry name" value="PROTEIN-L-ISOASPARTATE(D-ASPARTATE) O-METHYLTRANSFERASE"/>
    <property type="match status" value="1"/>
</dbReference>
<keyword evidence="4" id="KW-0963">Cytoplasm</keyword>
<dbReference type="NCBIfam" id="NF001453">
    <property type="entry name" value="PRK00312.1"/>
    <property type="match status" value="1"/>
</dbReference>
<keyword evidence="6" id="KW-0808">Transferase</keyword>
<comment type="subcellular location">
    <subcellularLocation>
        <location evidence="1">Cytoplasm</location>
    </subcellularLocation>
</comment>
<dbReference type="GO" id="GO:0004719">
    <property type="term" value="F:protein-L-isoaspartate (D-aspartate) O-methyltransferase activity"/>
    <property type="evidence" value="ECO:0007669"/>
    <property type="project" value="UniProtKB-EC"/>
</dbReference>
<dbReference type="AlphaFoldDB" id="A0A0F9ICY5"/>
<dbReference type="EC" id="2.1.1.77" evidence="3"/>
<dbReference type="InterPro" id="IPR029063">
    <property type="entry name" value="SAM-dependent_MTases_sf"/>
</dbReference>
<dbReference type="PANTHER" id="PTHR11579">
    <property type="entry name" value="PROTEIN-L-ISOASPARTATE O-METHYLTRANSFERASE"/>
    <property type="match status" value="1"/>
</dbReference>
<evidence type="ECO:0000256" key="7">
    <source>
        <dbReference type="ARBA" id="ARBA00022691"/>
    </source>
</evidence>
<protein>
    <recommendedName>
        <fullName evidence="3">protein-L-isoaspartate(D-aspartate) O-methyltransferase</fullName>
        <ecNumber evidence="3">2.1.1.77</ecNumber>
    </recommendedName>
</protein>
<dbReference type="CDD" id="cd02440">
    <property type="entry name" value="AdoMet_MTases"/>
    <property type="match status" value="1"/>
</dbReference>
<accession>A0A0F9ICY5</accession>
<dbReference type="SUPFAM" id="SSF53335">
    <property type="entry name" value="S-adenosyl-L-methionine-dependent methyltransferases"/>
    <property type="match status" value="1"/>
</dbReference>
<keyword evidence="5" id="KW-0489">Methyltransferase</keyword>